<comment type="caution">
    <text evidence="14">The sequence shown here is derived from an EMBL/GenBank/DDBJ whole genome shotgun (WGS) entry which is preliminary data.</text>
</comment>
<dbReference type="Pfam" id="PF06974">
    <property type="entry name" value="WS_DGAT_C"/>
    <property type="match status" value="1"/>
</dbReference>
<dbReference type="InterPro" id="IPR004255">
    <property type="entry name" value="O-acyltransferase_WSD1_N"/>
</dbReference>
<keyword evidence="15" id="KW-1185">Reference proteome</keyword>
<comment type="catalytic activity">
    <reaction evidence="10">
        <text>an acyl-CoA + a 1,2-diacyl-sn-glycerol = a triacyl-sn-glycerol + CoA</text>
        <dbReference type="Rhea" id="RHEA:10868"/>
        <dbReference type="ChEBI" id="CHEBI:17815"/>
        <dbReference type="ChEBI" id="CHEBI:57287"/>
        <dbReference type="ChEBI" id="CHEBI:58342"/>
        <dbReference type="ChEBI" id="CHEBI:64615"/>
        <dbReference type="EC" id="2.3.1.20"/>
    </reaction>
</comment>
<dbReference type="Proteomes" id="UP000546162">
    <property type="component" value="Unassembled WGS sequence"/>
</dbReference>
<evidence type="ECO:0000256" key="11">
    <source>
        <dbReference type="SAM" id="MobiDB-lite"/>
    </source>
</evidence>
<feature type="region of interest" description="Disordered" evidence="11">
    <location>
        <begin position="101"/>
        <end position="157"/>
    </location>
</feature>
<evidence type="ECO:0000313" key="14">
    <source>
        <dbReference type="EMBL" id="MBB4739483.1"/>
    </source>
</evidence>
<evidence type="ECO:0000259" key="13">
    <source>
        <dbReference type="Pfam" id="PF06974"/>
    </source>
</evidence>
<dbReference type="InterPro" id="IPR045034">
    <property type="entry name" value="O-acyltransferase_WSD1-like"/>
</dbReference>
<organism evidence="14 15">
    <name type="scientific">Actinoplanes octamycinicus</name>
    <dbReference type="NCBI Taxonomy" id="135948"/>
    <lineage>
        <taxon>Bacteria</taxon>
        <taxon>Bacillati</taxon>
        <taxon>Actinomycetota</taxon>
        <taxon>Actinomycetes</taxon>
        <taxon>Micromonosporales</taxon>
        <taxon>Micromonosporaceae</taxon>
        <taxon>Actinoplanes</taxon>
    </lineage>
</organism>
<feature type="domain" description="O-acyltransferase WSD1-like N-terminal" evidence="12">
    <location>
        <begin position="354"/>
        <end position="402"/>
    </location>
</feature>
<dbReference type="GO" id="GO:0051701">
    <property type="term" value="P:biological process involved in interaction with host"/>
    <property type="evidence" value="ECO:0007669"/>
    <property type="project" value="TreeGrafter"/>
</dbReference>
<keyword evidence="6" id="KW-0808">Transferase</keyword>
<evidence type="ECO:0000256" key="5">
    <source>
        <dbReference type="ARBA" id="ARBA00022516"/>
    </source>
</evidence>
<feature type="domain" description="O-acyltransferase WSD1-like N-terminal" evidence="12">
    <location>
        <begin position="153"/>
        <end position="281"/>
    </location>
</feature>
<evidence type="ECO:0000256" key="10">
    <source>
        <dbReference type="ARBA" id="ARBA00048109"/>
    </source>
</evidence>
<evidence type="ECO:0000256" key="9">
    <source>
        <dbReference type="ARBA" id="ARBA00023315"/>
    </source>
</evidence>
<keyword evidence="8" id="KW-0443">Lipid metabolism</keyword>
<sequence length="639" mass="69309">MESRFPRLTAEDLINLAAESPDTPIHVAAVAVVDGAPLTDAAGRLRLDEIRATVGERLDRVPRLRQVIRDAGPFAGRPIWVDAPNFRVADHIDVAELPEPRDDQVAEPPKPHDEQVAEPPEPRDEQVAEPPKPRDEQVAEPPEPHDEGATELLEPRDEESLLRLTERLIRPVLDPARPRWRMWLVPGLPGGRVGVVVVLHHVIADGMATIRLLTTLLGDTPDAPVLRQRRQPAPRWSDLVTDHFLAPARALRQTAARLRLAARPPHQITDHFRASAQALRRSTPQSWTRGRLLLPFTDRSRTPGRPLLPFTDQSRTRVRPVLPSADQSPVHGIAPPQTAAWSRGGSRSPMAGLRMVRAAWRAPRTSLTAPLTPGRRLAVLSLDLDEARTVAHRHHATINDLVLALAAGGVRALLRSRHEPLDRLWLNCSVAVSLRPGRADRPTGNRTGGLPVRLPVATAHPADHPIGNRTGGLPVRFPVATAHPADHPIGNRTGGLLVRLPVATAHPADRLRAVAAGTARAKREQSVTAATALLVAMARTGLIGWFSRRQRGTAMMASDLAGPVTPIRLLGAPVRHVYAVGNLAGNVGLSVVALSYAGELAITVQAGADGFPDLPVLIDGMRRDWTALRAAAGRPRCED</sequence>
<comment type="similarity">
    <text evidence="3">Belongs to the long-chain O-acyltransferase family.</text>
</comment>
<keyword evidence="7" id="KW-0319">Glycerol metabolism</keyword>
<feature type="domain" description="O-acyltransferase WSD1 C-terminal" evidence="13">
    <location>
        <begin position="490"/>
        <end position="624"/>
    </location>
</feature>
<evidence type="ECO:0000256" key="7">
    <source>
        <dbReference type="ARBA" id="ARBA00022798"/>
    </source>
</evidence>
<evidence type="ECO:0000256" key="6">
    <source>
        <dbReference type="ARBA" id="ARBA00022679"/>
    </source>
</evidence>
<dbReference type="GO" id="GO:0006071">
    <property type="term" value="P:glycerol metabolic process"/>
    <property type="evidence" value="ECO:0007669"/>
    <property type="project" value="UniProtKB-KW"/>
</dbReference>
<reference evidence="14 15" key="1">
    <citation type="submission" date="2020-08" db="EMBL/GenBank/DDBJ databases">
        <title>Sequencing the genomes of 1000 actinobacteria strains.</title>
        <authorList>
            <person name="Klenk H.-P."/>
        </authorList>
    </citation>
    <scope>NUCLEOTIDE SEQUENCE [LARGE SCALE GENOMIC DNA]</scope>
    <source>
        <strain evidence="14 15">DSM 45809</strain>
    </source>
</reference>
<evidence type="ECO:0000313" key="15">
    <source>
        <dbReference type="Proteomes" id="UP000546162"/>
    </source>
</evidence>
<dbReference type="Pfam" id="PF03007">
    <property type="entry name" value="WS_DGAT_cat"/>
    <property type="match status" value="3"/>
</dbReference>
<evidence type="ECO:0000256" key="2">
    <source>
        <dbReference type="ARBA" id="ARBA00005189"/>
    </source>
</evidence>
<evidence type="ECO:0000256" key="8">
    <source>
        <dbReference type="ARBA" id="ARBA00023098"/>
    </source>
</evidence>
<gene>
    <name evidence="14" type="ORF">BJY16_002942</name>
</gene>
<dbReference type="PANTHER" id="PTHR31650">
    <property type="entry name" value="O-ACYLTRANSFERASE (WSD1-LIKE) FAMILY PROTEIN"/>
    <property type="match status" value="1"/>
</dbReference>
<evidence type="ECO:0000256" key="4">
    <source>
        <dbReference type="ARBA" id="ARBA00013244"/>
    </source>
</evidence>
<feature type="domain" description="O-acyltransferase WSD1-like N-terminal" evidence="12">
    <location>
        <begin position="8"/>
        <end position="102"/>
    </location>
</feature>
<dbReference type="AlphaFoldDB" id="A0A7W7GW79"/>
<dbReference type="GO" id="GO:0004144">
    <property type="term" value="F:diacylglycerol O-acyltransferase activity"/>
    <property type="evidence" value="ECO:0007669"/>
    <property type="project" value="UniProtKB-EC"/>
</dbReference>
<dbReference type="GO" id="GO:0071731">
    <property type="term" value="P:response to nitric oxide"/>
    <property type="evidence" value="ECO:0007669"/>
    <property type="project" value="TreeGrafter"/>
</dbReference>
<keyword evidence="5" id="KW-0444">Lipid biosynthesis</keyword>
<comment type="pathway">
    <text evidence="1">Glycerolipid metabolism; triacylglycerol biosynthesis.</text>
</comment>
<proteinExistence type="inferred from homology"/>
<feature type="region of interest" description="Disordered" evidence="11">
    <location>
        <begin position="323"/>
        <end position="347"/>
    </location>
</feature>
<evidence type="ECO:0000256" key="1">
    <source>
        <dbReference type="ARBA" id="ARBA00004771"/>
    </source>
</evidence>
<comment type="pathway">
    <text evidence="2">Lipid metabolism.</text>
</comment>
<dbReference type="GO" id="GO:0005886">
    <property type="term" value="C:plasma membrane"/>
    <property type="evidence" value="ECO:0007669"/>
    <property type="project" value="TreeGrafter"/>
</dbReference>
<dbReference type="EC" id="2.3.1.20" evidence="4"/>
<dbReference type="PANTHER" id="PTHR31650:SF1">
    <property type="entry name" value="WAX ESTER SYNTHASE_DIACYLGLYCEROL ACYLTRANSFERASE 4-RELATED"/>
    <property type="match status" value="1"/>
</dbReference>
<dbReference type="SUPFAM" id="SSF52777">
    <property type="entry name" value="CoA-dependent acyltransferases"/>
    <property type="match status" value="1"/>
</dbReference>
<dbReference type="InterPro" id="IPR009721">
    <property type="entry name" value="O-acyltransferase_WSD1_C"/>
</dbReference>
<protein>
    <recommendedName>
        <fullName evidence="4">diacylglycerol O-acyltransferase</fullName>
        <ecNumber evidence="4">2.3.1.20</ecNumber>
    </recommendedName>
</protein>
<dbReference type="EMBL" id="JACHNB010000001">
    <property type="protein sequence ID" value="MBB4739483.1"/>
    <property type="molecule type" value="Genomic_DNA"/>
</dbReference>
<dbReference type="GO" id="GO:0001666">
    <property type="term" value="P:response to hypoxia"/>
    <property type="evidence" value="ECO:0007669"/>
    <property type="project" value="TreeGrafter"/>
</dbReference>
<evidence type="ECO:0000259" key="12">
    <source>
        <dbReference type="Pfam" id="PF03007"/>
    </source>
</evidence>
<name>A0A7W7GW79_9ACTN</name>
<dbReference type="UniPathway" id="UPA00282"/>
<accession>A0A7W7GW79</accession>
<dbReference type="RefSeq" id="WP_185040013.1">
    <property type="nucleotide sequence ID" value="NZ_BAABFG010000001.1"/>
</dbReference>
<dbReference type="GO" id="GO:0019432">
    <property type="term" value="P:triglyceride biosynthetic process"/>
    <property type="evidence" value="ECO:0007669"/>
    <property type="project" value="UniProtKB-UniPathway"/>
</dbReference>
<keyword evidence="9" id="KW-0012">Acyltransferase</keyword>
<evidence type="ECO:0000256" key="3">
    <source>
        <dbReference type="ARBA" id="ARBA00009587"/>
    </source>
</evidence>